<organism evidence="5 6">
    <name type="scientific">Meripilus lineatus</name>
    <dbReference type="NCBI Taxonomy" id="2056292"/>
    <lineage>
        <taxon>Eukaryota</taxon>
        <taxon>Fungi</taxon>
        <taxon>Dikarya</taxon>
        <taxon>Basidiomycota</taxon>
        <taxon>Agaricomycotina</taxon>
        <taxon>Agaricomycetes</taxon>
        <taxon>Polyporales</taxon>
        <taxon>Meripilaceae</taxon>
        <taxon>Meripilus</taxon>
    </lineage>
</organism>
<evidence type="ECO:0000256" key="2">
    <source>
        <dbReference type="SAM" id="SignalP"/>
    </source>
</evidence>
<dbReference type="Pfam" id="PF01498">
    <property type="entry name" value="HTH_Tnp_Tc3_2"/>
    <property type="match status" value="1"/>
</dbReference>
<evidence type="ECO:0008006" key="7">
    <source>
        <dbReference type="Google" id="ProtNLM"/>
    </source>
</evidence>
<evidence type="ECO:0000256" key="1">
    <source>
        <dbReference type="SAM" id="MobiDB-lite"/>
    </source>
</evidence>
<evidence type="ECO:0000313" key="5">
    <source>
        <dbReference type="EMBL" id="KAJ3473749.1"/>
    </source>
</evidence>
<dbReference type="InterPro" id="IPR002492">
    <property type="entry name" value="Transposase_Tc1-like"/>
</dbReference>
<evidence type="ECO:0000259" key="3">
    <source>
        <dbReference type="Pfam" id="PF01498"/>
    </source>
</evidence>
<dbReference type="Pfam" id="PF13358">
    <property type="entry name" value="DDE_3"/>
    <property type="match status" value="1"/>
</dbReference>
<feature type="chain" id="PRO_5042125686" description="Transposase" evidence="2">
    <location>
        <begin position="24"/>
        <end position="338"/>
    </location>
</feature>
<keyword evidence="2" id="KW-0732">Signal</keyword>
<dbReference type="InterPro" id="IPR009057">
    <property type="entry name" value="Homeodomain-like_sf"/>
</dbReference>
<gene>
    <name evidence="5" type="ORF">NLI96_g12843</name>
</gene>
<reference evidence="5" key="1">
    <citation type="submission" date="2022-07" db="EMBL/GenBank/DDBJ databases">
        <title>Genome Sequence of Physisporinus lineatus.</title>
        <authorList>
            <person name="Buettner E."/>
        </authorList>
    </citation>
    <scope>NUCLEOTIDE SEQUENCE</scope>
    <source>
        <strain evidence="5">VT162</strain>
    </source>
</reference>
<dbReference type="EMBL" id="JANAWD010001269">
    <property type="protein sequence ID" value="KAJ3473749.1"/>
    <property type="molecule type" value="Genomic_DNA"/>
</dbReference>
<sequence length="338" mass="39039">MKKISAAQSTLILSLLHSGLSEAKIQKKTGHSLSTISRVRSKHCPDLPRQKGGHPSKLSPSQVVYATRLFHRGKAENAVQAAKIISNMNSQTISATTLRRKLKGFGWKAVVKKKCPQLKPRHRQARLQFAERYKEWTMEDWKRVIWSDETKINRLGSDGKRYVWKQAGESLSDRLVEGTVKFGGGNLMLWGCMGWEGISYACRIEGKMDGELYELILGDELMNSLEYWDKDRSAIVFQQDNDPKHTCKRAKKWFKDQGMEVLSWPAQSPDLNPIEHLWYYLKQRLREYEEPAGGVEELWRRTEVEWEKIPKEVCQKLIESMPRRIAAVIRAKGGYTKY</sequence>
<dbReference type="PANTHER" id="PTHR23022">
    <property type="entry name" value="TRANSPOSABLE ELEMENT-RELATED"/>
    <property type="match status" value="1"/>
</dbReference>
<keyword evidence="6" id="KW-1185">Reference proteome</keyword>
<protein>
    <recommendedName>
        <fullName evidence="7">Transposase</fullName>
    </recommendedName>
</protein>
<dbReference type="Gene3D" id="3.30.420.10">
    <property type="entry name" value="Ribonuclease H-like superfamily/Ribonuclease H"/>
    <property type="match status" value="1"/>
</dbReference>
<dbReference type="InterPro" id="IPR052338">
    <property type="entry name" value="Transposase_5"/>
</dbReference>
<dbReference type="GO" id="GO:0015074">
    <property type="term" value="P:DNA integration"/>
    <property type="evidence" value="ECO:0007669"/>
    <property type="project" value="InterPro"/>
</dbReference>
<dbReference type="GO" id="GO:0006313">
    <property type="term" value="P:DNA transposition"/>
    <property type="evidence" value="ECO:0007669"/>
    <property type="project" value="InterPro"/>
</dbReference>
<feature type="domain" description="Transposase Tc1-like" evidence="3">
    <location>
        <begin position="86"/>
        <end position="134"/>
    </location>
</feature>
<evidence type="ECO:0000259" key="4">
    <source>
        <dbReference type="Pfam" id="PF13358"/>
    </source>
</evidence>
<evidence type="ECO:0000313" key="6">
    <source>
        <dbReference type="Proteomes" id="UP001212997"/>
    </source>
</evidence>
<comment type="caution">
    <text evidence="5">The sequence shown here is derived from an EMBL/GenBank/DDBJ whole genome shotgun (WGS) entry which is preliminary data.</text>
</comment>
<feature type="region of interest" description="Disordered" evidence="1">
    <location>
        <begin position="31"/>
        <end position="58"/>
    </location>
</feature>
<dbReference type="SUPFAM" id="SSF46689">
    <property type="entry name" value="Homeodomain-like"/>
    <property type="match status" value="1"/>
</dbReference>
<dbReference type="PANTHER" id="PTHR23022:SF135">
    <property type="entry name" value="SI:DKEY-77F5.3"/>
    <property type="match status" value="1"/>
</dbReference>
<name>A0AAD5UPC2_9APHY</name>
<accession>A0AAD5UPC2</accession>
<dbReference type="Proteomes" id="UP001212997">
    <property type="component" value="Unassembled WGS sequence"/>
</dbReference>
<feature type="signal peptide" evidence="2">
    <location>
        <begin position="1"/>
        <end position="23"/>
    </location>
</feature>
<proteinExistence type="predicted"/>
<dbReference type="GO" id="GO:0003677">
    <property type="term" value="F:DNA binding"/>
    <property type="evidence" value="ECO:0007669"/>
    <property type="project" value="InterPro"/>
</dbReference>
<feature type="domain" description="Tc1-like transposase DDE" evidence="4">
    <location>
        <begin position="143"/>
        <end position="287"/>
    </location>
</feature>
<dbReference type="AlphaFoldDB" id="A0AAD5UPC2"/>
<dbReference type="InterPro" id="IPR036397">
    <property type="entry name" value="RNaseH_sf"/>
</dbReference>
<dbReference type="InterPro" id="IPR038717">
    <property type="entry name" value="Tc1-like_DDE_dom"/>
</dbReference>